<accession>A0ABV4X629</accession>
<keyword evidence="2" id="KW-1185">Reference proteome</keyword>
<gene>
    <name evidence="1" type="ORF">ACE1CC_12930</name>
</gene>
<protein>
    <submittedName>
        <fullName evidence="1">Uncharacterized protein</fullName>
    </submittedName>
</protein>
<reference evidence="1 2" key="1">
    <citation type="submission" date="2024-09" db="EMBL/GenBank/DDBJ databases">
        <title>Floridaenema gen nov. (Aerosakkonemataceae, Aerosakkonematales ord. nov., Cyanobacteria) from benthic tropical and subtropical fresh waters, with the description of four new species.</title>
        <authorList>
            <person name="Moretto J.A."/>
            <person name="Berthold D.E."/>
            <person name="Lefler F.W."/>
            <person name="Huang I.-S."/>
            <person name="Laughinghouse H. IV."/>
        </authorList>
    </citation>
    <scope>NUCLEOTIDE SEQUENCE [LARGE SCALE GENOMIC DNA]</scope>
    <source>
        <strain evidence="1 2">BLCC-F46</strain>
    </source>
</reference>
<proteinExistence type="predicted"/>
<dbReference type="EMBL" id="JBHFNQ010000101">
    <property type="protein sequence ID" value="MFB2877751.1"/>
    <property type="molecule type" value="Genomic_DNA"/>
</dbReference>
<name>A0ABV4X629_9CYAN</name>
<organism evidence="1 2">
    <name type="scientific">Floridaenema aerugineum BLCC-F46</name>
    <dbReference type="NCBI Taxonomy" id="3153654"/>
    <lineage>
        <taxon>Bacteria</taxon>
        <taxon>Bacillati</taxon>
        <taxon>Cyanobacteriota</taxon>
        <taxon>Cyanophyceae</taxon>
        <taxon>Oscillatoriophycideae</taxon>
        <taxon>Aerosakkonematales</taxon>
        <taxon>Aerosakkonemataceae</taxon>
        <taxon>Floridanema</taxon>
        <taxon>Floridanema aerugineum</taxon>
    </lineage>
</organism>
<sequence length="337" mass="39466">MSNCNINDGLNLNYNLPPKELVEVFLDRAGNTYSYKGSDKKVNLIIFLEYFKFKLAHNEQAFITKLTTKYSHIIENSEYQSRRKGYKDLLAKARKEQPQQLLISEPAKIDKEIIVGYDLESLAPEFTQRVGYEGIFAFAISGHDTILKDYIIERILRELKYKTERPYRKIDVRLYATDILTGGQVIESKLKIYNECQNIVDLFLPEICLDIVLVIWLYDIPEKIRQDMESVAINFCQKTRREVHPFISNKSRCFVIIFANVGFEHPVNGLTSLTIPKEFETTSLLQWFRGRLKQLELEDYVIEQYLLRLQSQHGHLIGTYQELQYIISELQRGNLNM</sequence>
<evidence type="ECO:0000313" key="1">
    <source>
        <dbReference type="EMBL" id="MFB2877751.1"/>
    </source>
</evidence>
<dbReference type="Proteomes" id="UP001576774">
    <property type="component" value="Unassembled WGS sequence"/>
</dbReference>
<evidence type="ECO:0000313" key="2">
    <source>
        <dbReference type="Proteomes" id="UP001576774"/>
    </source>
</evidence>
<comment type="caution">
    <text evidence="1">The sequence shown here is derived from an EMBL/GenBank/DDBJ whole genome shotgun (WGS) entry which is preliminary data.</text>
</comment>
<dbReference type="RefSeq" id="WP_413270845.1">
    <property type="nucleotide sequence ID" value="NZ_JBHFNQ010000101.1"/>
</dbReference>